<gene>
    <name evidence="2" type="ORF">AVDCRST_MAG85-3355</name>
</gene>
<organism evidence="2">
    <name type="scientific">uncultured Solirubrobacteraceae bacterium</name>
    <dbReference type="NCBI Taxonomy" id="1162706"/>
    <lineage>
        <taxon>Bacteria</taxon>
        <taxon>Bacillati</taxon>
        <taxon>Actinomycetota</taxon>
        <taxon>Thermoleophilia</taxon>
        <taxon>Solirubrobacterales</taxon>
        <taxon>Solirubrobacteraceae</taxon>
        <taxon>environmental samples</taxon>
    </lineage>
</organism>
<feature type="region of interest" description="Disordered" evidence="1">
    <location>
        <begin position="358"/>
        <end position="465"/>
    </location>
</feature>
<feature type="non-terminal residue" evidence="2">
    <location>
        <position position="1"/>
    </location>
</feature>
<feature type="compositionally biased region" description="Low complexity" evidence="1">
    <location>
        <begin position="317"/>
        <end position="328"/>
    </location>
</feature>
<accession>A0A6J4TNP0</accession>
<feature type="compositionally biased region" description="Basic residues" evidence="1">
    <location>
        <begin position="394"/>
        <end position="408"/>
    </location>
</feature>
<feature type="compositionally biased region" description="Gly residues" evidence="1">
    <location>
        <begin position="329"/>
        <end position="338"/>
    </location>
</feature>
<protein>
    <submittedName>
        <fullName evidence="2">Uncharacterized protein</fullName>
    </submittedName>
</protein>
<dbReference type="AlphaFoldDB" id="A0A6J4TNP0"/>
<feature type="non-terminal residue" evidence="2">
    <location>
        <position position="465"/>
    </location>
</feature>
<feature type="compositionally biased region" description="Basic and acidic residues" evidence="1">
    <location>
        <begin position="106"/>
        <end position="116"/>
    </location>
</feature>
<sequence>EARHQEPRGRLRGDHRPLLAVDLRRGLHPRQPARAVPVLRAQAVRAEGRVLHRAGRHAGPGADDPRGRRAHRRHRQGRAQGGSCDRHHVDRPRVRRHRPHRRHRAAASEDRPEGHVPRAQPGLEERAVGQAGLRHPGQQHAARRQPGRDPRGLRRRHALLRPAAARRRGQGPQGQRQEPPGGPASLRADLPRPRRGDDGGQVAPRGAAPPRQLAPAPQHRTRQEGRRPRAARLLLVSRLPRDRVRAPRRVVDGAAAAGGTQAGELDAQPGRDAGQRARADVREAASRRPRARPRQPRHRAVRARGGAPAARRHPPVRARAAPARPRPAAGGGGPGGGRARADALLQGPQPLLQHVRLQQERQGRSGQGGPRRGLPLLHGVARPPGQQPLLLPGRARHGPRPHVRRHLLGHQEHPRRPGRARGAALADRRRHRPRRLRRHRGRRHAASLTAQDPARGRRREEEGEL</sequence>
<feature type="compositionally biased region" description="Basic residues" evidence="1">
    <location>
        <begin position="93"/>
        <end position="105"/>
    </location>
</feature>
<evidence type="ECO:0000256" key="1">
    <source>
        <dbReference type="SAM" id="MobiDB-lite"/>
    </source>
</evidence>
<feature type="compositionally biased region" description="Low complexity" evidence="1">
    <location>
        <begin position="203"/>
        <end position="218"/>
    </location>
</feature>
<feature type="compositionally biased region" description="Basic and acidic residues" evidence="1">
    <location>
        <begin position="273"/>
        <end position="286"/>
    </location>
</feature>
<feature type="region of interest" description="Disordered" evidence="1">
    <location>
        <begin position="47"/>
        <end position="230"/>
    </location>
</feature>
<reference evidence="2" key="1">
    <citation type="submission" date="2020-02" db="EMBL/GenBank/DDBJ databases">
        <authorList>
            <person name="Meier V. D."/>
        </authorList>
    </citation>
    <scope>NUCLEOTIDE SEQUENCE</scope>
    <source>
        <strain evidence="2">AVDCRST_MAG85</strain>
    </source>
</reference>
<feature type="compositionally biased region" description="Basic residues" evidence="1">
    <location>
        <begin position="287"/>
        <end position="302"/>
    </location>
</feature>
<name>A0A6J4TNP0_9ACTN</name>
<evidence type="ECO:0000313" key="2">
    <source>
        <dbReference type="EMBL" id="CAA9527349.1"/>
    </source>
</evidence>
<feature type="compositionally biased region" description="Basic residues" evidence="1">
    <location>
        <begin position="428"/>
        <end position="445"/>
    </location>
</feature>
<feature type="compositionally biased region" description="Basic and acidic residues" evidence="1">
    <location>
        <begin position="189"/>
        <end position="198"/>
    </location>
</feature>
<proteinExistence type="predicted"/>
<dbReference type="EMBL" id="CADCVT010000372">
    <property type="protein sequence ID" value="CAA9527349.1"/>
    <property type="molecule type" value="Genomic_DNA"/>
</dbReference>
<feature type="compositionally biased region" description="Basic residues" evidence="1">
    <location>
        <begin position="68"/>
        <end position="77"/>
    </location>
</feature>
<feature type="compositionally biased region" description="Basic and acidic residues" evidence="1">
    <location>
        <begin position="454"/>
        <end position="465"/>
    </location>
</feature>
<feature type="region of interest" description="Disordered" evidence="1">
    <location>
        <begin position="254"/>
        <end position="342"/>
    </location>
</feature>
<feature type="compositionally biased region" description="Low complexity" evidence="1">
    <location>
        <begin position="372"/>
        <end position="393"/>
    </location>
</feature>
<feature type="compositionally biased region" description="Basic residues" evidence="1">
    <location>
        <begin position="153"/>
        <end position="169"/>
    </location>
</feature>